<sequence length="68" mass="8161">MVRESWNHQKMHRLDGRENSNTSIKGNFEAKVSIFMCIFVKRVKLLWAISLSLFSYKIWLQVDCIYLH</sequence>
<name>A0A2G5E389_AQUCA</name>
<reference evidence="2 3" key="1">
    <citation type="submission" date="2017-09" db="EMBL/GenBank/DDBJ databases">
        <title>WGS assembly of Aquilegia coerulea Goldsmith.</title>
        <authorList>
            <person name="Hodges S."/>
            <person name="Kramer E."/>
            <person name="Nordborg M."/>
            <person name="Tomkins J."/>
            <person name="Borevitz J."/>
            <person name="Derieg N."/>
            <person name="Yan J."/>
            <person name="Mihaltcheva S."/>
            <person name="Hayes R.D."/>
            <person name="Rokhsar D."/>
        </authorList>
    </citation>
    <scope>NUCLEOTIDE SEQUENCE [LARGE SCALE GENOMIC DNA]</scope>
    <source>
        <strain evidence="3">cv. Goldsmith</strain>
    </source>
</reference>
<dbReference type="Proteomes" id="UP000230069">
    <property type="component" value="Unassembled WGS sequence"/>
</dbReference>
<organism evidence="2 3">
    <name type="scientific">Aquilegia coerulea</name>
    <name type="common">Rocky mountain columbine</name>
    <dbReference type="NCBI Taxonomy" id="218851"/>
    <lineage>
        <taxon>Eukaryota</taxon>
        <taxon>Viridiplantae</taxon>
        <taxon>Streptophyta</taxon>
        <taxon>Embryophyta</taxon>
        <taxon>Tracheophyta</taxon>
        <taxon>Spermatophyta</taxon>
        <taxon>Magnoliopsida</taxon>
        <taxon>Ranunculales</taxon>
        <taxon>Ranunculaceae</taxon>
        <taxon>Thalictroideae</taxon>
        <taxon>Aquilegia</taxon>
    </lineage>
</organism>
<dbReference type="InParanoid" id="A0A2G5E389"/>
<evidence type="ECO:0000313" key="3">
    <source>
        <dbReference type="Proteomes" id="UP000230069"/>
    </source>
</evidence>
<accession>A0A2G5E389</accession>
<protein>
    <submittedName>
        <fullName evidence="2">Uncharacterized protein</fullName>
    </submittedName>
</protein>
<evidence type="ECO:0000256" key="1">
    <source>
        <dbReference type="SAM" id="MobiDB-lite"/>
    </source>
</evidence>
<dbReference type="EMBL" id="KZ305030">
    <property type="protein sequence ID" value="PIA50215.1"/>
    <property type="molecule type" value="Genomic_DNA"/>
</dbReference>
<dbReference type="AlphaFoldDB" id="A0A2G5E389"/>
<evidence type="ECO:0000313" key="2">
    <source>
        <dbReference type="EMBL" id="PIA50215.1"/>
    </source>
</evidence>
<feature type="compositionally biased region" description="Basic and acidic residues" evidence="1">
    <location>
        <begin position="1"/>
        <end position="18"/>
    </location>
</feature>
<gene>
    <name evidence="2" type="ORF">AQUCO_01300746v1</name>
</gene>
<feature type="region of interest" description="Disordered" evidence="1">
    <location>
        <begin position="1"/>
        <end position="22"/>
    </location>
</feature>
<keyword evidence="3" id="KW-1185">Reference proteome</keyword>
<proteinExistence type="predicted"/>